<dbReference type="InterPro" id="IPR003018">
    <property type="entry name" value="GAF"/>
</dbReference>
<organism evidence="2 3">
    <name type="scientific">Candidatus Marsarchaeota G2 archaeon OSP_D</name>
    <dbReference type="NCBI Taxonomy" id="1978157"/>
    <lineage>
        <taxon>Archaea</taxon>
        <taxon>Candidatus Marsarchaeota</taxon>
        <taxon>Candidatus Marsarchaeota group 2</taxon>
    </lineage>
</organism>
<dbReference type="SUPFAM" id="SSF55781">
    <property type="entry name" value="GAF domain-like"/>
    <property type="match status" value="1"/>
</dbReference>
<dbReference type="EMBL" id="NEXE01000198">
    <property type="protein sequence ID" value="PSN86956.1"/>
    <property type="molecule type" value="Genomic_DNA"/>
</dbReference>
<name>A0A2R6AKR7_9ARCH</name>
<evidence type="ECO:0000259" key="1">
    <source>
        <dbReference type="SMART" id="SM00065"/>
    </source>
</evidence>
<dbReference type="Proteomes" id="UP000240322">
    <property type="component" value="Unassembled WGS sequence"/>
</dbReference>
<sequence>MTNLNSVRVDEELESILNRGGGNLMQSVVEHLRRRYPKYSWVGIYMLEGGTLVLRAWSGSRPTEHTKIPVGVGICGLAARTAETVIVDDVSKDPRYLACFPETKSEIVVPIIRDGKVLGEIDIDGEEIGAFNSADKAFLEALASRLSRMV</sequence>
<proteinExistence type="predicted"/>
<dbReference type="Gene3D" id="3.30.450.40">
    <property type="match status" value="1"/>
</dbReference>
<protein>
    <recommendedName>
        <fullName evidence="1">GAF domain-containing protein</fullName>
    </recommendedName>
</protein>
<comment type="caution">
    <text evidence="2">The sequence shown here is derived from an EMBL/GenBank/DDBJ whole genome shotgun (WGS) entry which is preliminary data.</text>
</comment>
<dbReference type="Pfam" id="PF13185">
    <property type="entry name" value="GAF_2"/>
    <property type="match status" value="1"/>
</dbReference>
<evidence type="ECO:0000313" key="2">
    <source>
        <dbReference type="EMBL" id="PSN86956.1"/>
    </source>
</evidence>
<feature type="domain" description="GAF" evidence="1">
    <location>
        <begin position="20"/>
        <end position="148"/>
    </location>
</feature>
<dbReference type="AlphaFoldDB" id="A0A2R6AKR7"/>
<dbReference type="InterPro" id="IPR029016">
    <property type="entry name" value="GAF-like_dom_sf"/>
</dbReference>
<dbReference type="SMART" id="SM00065">
    <property type="entry name" value="GAF"/>
    <property type="match status" value="1"/>
</dbReference>
<evidence type="ECO:0000313" key="3">
    <source>
        <dbReference type="Proteomes" id="UP000240322"/>
    </source>
</evidence>
<reference evidence="2 3" key="1">
    <citation type="submission" date="2017-04" db="EMBL/GenBank/DDBJ databases">
        <title>Novel microbial lineages endemic to geothermal iron-oxide mats fill important gaps in the evolutionary history of Archaea.</title>
        <authorList>
            <person name="Jay Z.J."/>
            <person name="Beam J.P."/>
            <person name="Dlakic M."/>
            <person name="Rusch D.B."/>
            <person name="Kozubal M.A."/>
            <person name="Inskeep W.P."/>
        </authorList>
    </citation>
    <scope>NUCLEOTIDE SEQUENCE [LARGE SCALE GENOMIC DNA]</scope>
    <source>
        <strain evidence="2">OSP_D</strain>
    </source>
</reference>
<gene>
    <name evidence="2" type="ORF">B9Q03_11455</name>
</gene>
<accession>A0A2R6AKR7</accession>